<keyword evidence="1" id="KW-0732">Signal</keyword>
<feature type="chain" id="PRO_5039041108" evidence="1">
    <location>
        <begin position="19"/>
        <end position="100"/>
    </location>
</feature>
<sequence length="100" mass="10999">MSRLLRLTLLASAALAVAAPGAGISAAQHGSWCAPVEEYQIEVLEGDVNCTDAYYVAQAYDIYSFDEEQYLYEYICYDASVPPAIFKCESQTAWFAVHSS</sequence>
<accession>A0A7I7UJZ3</accession>
<proteinExistence type="predicted"/>
<organism evidence="2 3">
    <name type="scientific">Mycolicibacterium pulveris</name>
    <name type="common">Mycobacterium pulveris</name>
    <dbReference type="NCBI Taxonomy" id="36813"/>
    <lineage>
        <taxon>Bacteria</taxon>
        <taxon>Bacillati</taxon>
        <taxon>Actinomycetota</taxon>
        <taxon>Actinomycetes</taxon>
        <taxon>Mycobacteriales</taxon>
        <taxon>Mycobacteriaceae</taxon>
        <taxon>Mycolicibacterium</taxon>
    </lineage>
</organism>
<protein>
    <submittedName>
        <fullName evidence="2">Uncharacterized protein</fullName>
    </submittedName>
</protein>
<keyword evidence="3" id="KW-1185">Reference proteome</keyword>
<dbReference type="RefSeq" id="WP_163899033.1">
    <property type="nucleotide sequence ID" value="NZ_AP022599.1"/>
</dbReference>
<gene>
    <name evidence="2" type="ORF">MPUL_15740</name>
</gene>
<feature type="signal peptide" evidence="1">
    <location>
        <begin position="1"/>
        <end position="18"/>
    </location>
</feature>
<reference evidence="2 3" key="1">
    <citation type="journal article" date="2019" name="Emerg. Microbes Infect.">
        <title>Comprehensive subspecies identification of 175 nontuberculous mycobacteria species based on 7547 genomic profiles.</title>
        <authorList>
            <person name="Matsumoto Y."/>
            <person name="Kinjo T."/>
            <person name="Motooka D."/>
            <person name="Nabeya D."/>
            <person name="Jung N."/>
            <person name="Uechi K."/>
            <person name="Horii T."/>
            <person name="Iida T."/>
            <person name="Fujita J."/>
            <person name="Nakamura S."/>
        </authorList>
    </citation>
    <scope>NUCLEOTIDE SEQUENCE [LARGE SCALE GENOMIC DNA]</scope>
    <source>
        <strain evidence="2 3">JCM 6370</strain>
    </source>
</reference>
<evidence type="ECO:0000256" key="1">
    <source>
        <dbReference type="SAM" id="SignalP"/>
    </source>
</evidence>
<evidence type="ECO:0000313" key="2">
    <source>
        <dbReference type="EMBL" id="BBY80416.1"/>
    </source>
</evidence>
<dbReference type="EMBL" id="AP022599">
    <property type="protein sequence ID" value="BBY80416.1"/>
    <property type="molecule type" value="Genomic_DNA"/>
</dbReference>
<evidence type="ECO:0000313" key="3">
    <source>
        <dbReference type="Proteomes" id="UP000467252"/>
    </source>
</evidence>
<dbReference type="Proteomes" id="UP000467252">
    <property type="component" value="Chromosome"/>
</dbReference>
<dbReference type="AlphaFoldDB" id="A0A7I7UJZ3"/>
<name>A0A7I7UJZ3_MYCPV</name>